<evidence type="ECO:0008006" key="4">
    <source>
        <dbReference type="Google" id="ProtNLM"/>
    </source>
</evidence>
<feature type="coiled-coil region" evidence="1">
    <location>
        <begin position="17"/>
        <end position="51"/>
    </location>
</feature>
<reference evidence="2 3" key="1">
    <citation type="submission" date="2019-07" db="EMBL/GenBank/DDBJ databases">
        <title>Whole genome shotgun sequence of Staphylococcus kloosii NBRC 109624.</title>
        <authorList>
            <person name="Hosoyama A."/>
            <person name="Uohara A."/>
            <person name="Ohji S."/>
            <person name="Ichikawa N."/>
        </authorList>
    </citation>
    <scope>NUCLEOTIDE SEQUENCE [LARGE SCALE GENOMIC DNA]</scope>
    <source>
        <strain evidence="2 3">NBRC 109624</strain>
    </source>
</reference>
<dbReference type="RefSeq" id="WP_159031771.1">
    <property type="nucleotide sequence ID" value="NZ_BKAQ01000014.1"/>
</dbReference>
<evidence type="ECO:0000313" key="2">
    <source>
        <dbReference type="EMBL" id="GEP82549.1"/>
    </source>
</evidence>
<proteinExistence type="predicted"/>
<organism evidence="2 3">
    <name type="scientific">Staphylococcus kloosii</name>
    <dbReference type="NCBI Taxonomy" id="29384"/>
    <lineage>
        <taxon>Bacteria</taxon>
        <taxon>Bacillati</taxon>
        <taxon>Bacillota</taxon>
        <taxon>Bacilli</taxon>
        <taxon>Bacillales</taxon>
        <taxon>Staphylococcaceae</taxon>
        <taxon>Staphylococcus</taxon>
    </lineage>
</organism>
<dbReference type="GeneID" id="69906305"/>
<sequence length="52" mass="6254">MKNKMNLSLTIENMNELTLLTKRVERATKELRQAIKELNKFKLKMNMETEEK</sequence>
<evidence type="ECO:0000256" key="1">
    <source>
        <dbReference type="SAM" id="Coils"/>
    </source>
</evidence>
<dbReference type="EMBL" id="BKAQ01000014">
    <property type="protein sequence ID" value="GEP82549.1"/>
    <property type="molecule type" value="Genomic_DNA"/>
</dbReference>
<accession>A0ABQ0XR38</accession>
<keyword evidence="3" id="KW-1185">Reference proteome</keyword>
<protein>
    <recommendedName>
        <fullName evidence="4">Antitoxin MazE</fullName>
    </recommendedName>
</protein>
<comment type="caution">
    <text evidence="2">The sequence shown here is derived from an EMBL/GenBank/DDBJ whole genome shotgun (WGS) entry which is preliminary data.</text>
</comment>
<evidence type="ECO:0000313" key="3">
    <source>
        <dbReference type="Proteomes" id="UP000321040"/>
    </source>
</evidence>
<gene>
    <name evidence="2" type="ORF">SKL01_17270</name>
</gene>
<keyword evidence="1" id="KW-0175">Coiled coil</keyword>
<dbReference type="Proteomes" id="UP000321040">
    <property type="component" value="Unassembled WGS sequence"/>
</dbReference>
<name>A0ABQ0XR38_9STAP</name>